<dbReference type="AlphaFoldDB" id="A0A0G4HQB3"/>
<organism evidence="1">
    <name type="scientific">Chromera velia CCMP2878</name>
    <dbReference type="NCBI Taxonomy" id="1169474"/>
    <lineage>
        <taxon>Eukaryota</taxon>
        <taxon>Sar</taxon>
        <taxon>Alveolata</taxon>
        <taxon>Colpodellida</taxon>
        <taxon>Chromeraceae</taxon>
        <taxon>Chromera</taxon>
    </lineage>
</organism>
<reference evidence="1" key="1">
    <citation type="submission" date="2014-11" db="EMBL/GenBank/DDBJ databases">
        <authorList>
            <person name="Otto D Thomas"/>
            <person name="Naeem Raeece"/>
        </authorList>
    </citation>
    <scope>NUCLEOTIDE SEQUENCE</scope>
</reference>
<name>A0A0G4HQB3_9ALVE</name>
<dbReference type="EMBL" id="CDMZ01003451">
    <property type="protein sequence ID" value="CEM46416.1"/>
    <property type="molecule type" value="Genomic_DNA"/>
</dbReference>
<protein>
    <submittedName>
        <fullName evidence="1">Uncharacterized protein</fullName>
    </submittedName>
</protein>
<dbReference type="VEuPathDB" id="CryptoDB:Cvel_7892"/>
<sequence>MDGYAYGGYDYNPPSTGNLDQYGRVGTRDSVAAYSYYDGGPRQSIYTGVIPDTARLNYYEGDMAYQQQQQYARYGAAYNAQALASPTARAPTKKKSCMCS</sequence>
<gene>
    <name evidence="1" type="ORF">Cvel_7892</name>
</gene>
<evidence type="ECO:0000313" key="1">
    <source>
        <dbReference type="EMBL" id="CEM46416.1"/>
    </source>
</evidence>
<accession>A0A0G4HQB3</accession>
<proteinExistence type="predicted"/>